<keyword evidence="1 3" id="KW-0193">Cuticle</keyword>
<dbReference type="InterPro" id="IPR031311">
    <property type="entry name" value="CHIT_BIND_RR_consensus"/>
</dbReference>
<dbReference type="PANTHER" id="PTHR10380:SF235">
    <property type="entry name" value="CUTICULAR PROTEIN 73D, ISOFORM B"/>
    <property type="match status" value="1"/>
</dbReference>
<dbReference type="GO" id="GO:0062129">
    <property type="term" value="C:chitin-based extracellular matrix"/>
    <property type="evidence" value="ECO:0007669"/>
    <property type="project" value="TreeGrafter"/>
</dbReference>
<dbReference type="OrthoDB" id="8193411at2759"/>
<evidence type="ECO:0008006" key="7">
    <source>
        <dbReference type="Google" id="ProtNLM"/>
    </source>
</evidence>
<feature type="compositionally biased region" description="Basic and acidic residues" evidence="4">
    <location>
        <begin position="75"/>
        <end position="84"/>
    </location>
</feature>
<evidence type="ECO:0000256" key="1">
    <source>
        <dbReference type="ARBA" id="ARBA00022460"/>
    </source>
</evidence>
<accession>A0A7M7JSP2</accession>
<dbReference type="PROSITE" id="PS51155">
    <property type="entry name" value="CHIT_BIND_RR_2"/>
    <property type="match status" value="1"/>
</dbReference>
<dbReference type="RefSeq" id="XP_022655549.1">
    <property type="nucleotide sequence ID" value="XM_022799814.1"/>
</dbReference>
<dbReference type="GeneID" id="111248074"/>
<evidence type="ECO:0000256" key="3">
    <source>
        <dbReference type="PROSITE-ProRule" id="PRU00497"/>
    </source>
</evidence>
<dbReference type="PROSITE" id="PS00233">
    <property type="entry name" value="CHIT_BIND_RR_1"/>
    <property type="match status" value="1"/>
</dbReference>
<evidence type="ECO:0000313" key="6">
    <source>
        <dbReference type="Proteomes" id="UP000594260"/>
    </source>
</evidence>
<dbReference type="KEGG" id="vde:111248074"/>
<dbReference type="PANTHER" id="PTHR10380">
    <property type="entry name" value="CUTICLE PROTEIN"/>
    <property type="match status" value="1"/>
</dbReference>
<dbReference type="GO" id="GO:0008010">
    <property type="term" value="F:structural constituent of chitin-based larval cuticle"/>
    <property type="evidence" value="ECO:0007669"/>
    <property type="project" value="TreeGrafter"/>
</dbReference>
<dbReference type="EnsemblMetazoa" id="XM_022799814">
    <property type="protein sequence ID" value="XP_022655549"/>
    <property type="gene ID" value="LOC111248074"/>
</dbReference>
<name>A0A7M7JSP2_VARDE</name>
<keyword evidence="2" id="KW-0677">Repeat</keyword>
<organism evidence="5 6">
    <name type="scientific">Varroa destructor</name>
    <name type="common">Honeybee mite</name>
    <dbReference type="NCBI Taxonomy" id="109461"/>
    <lineage>
        <taxon>Eukaryota</taxon>
        <taxon>Metazoa</taxon>
        <taxon>Ecdysozoa</taxon>
        <taxon>Arthropoda</taxon>
        <taxon>Chelicerata</taxon>
        <taxon>Arachnida</taxon>
        <taxon>Acari</taxon>
        <taxon>Parasitiformes</taxon>
        <taxon>Mesostigmata</taxon>
        <taxon>Gamasina</taxon>
        <taxon>Dermanyssoidea</taxon>
        <taxon>Varroidae</taxon>
        <taxon>Varroa</taxon>
    </lineage>
</organism>
<dbReference type="Proteomes" id="UP000594260">
    <property type="component" value="Unplaced"/>
</dbReference>
<dbReference type="Pfam" id="PF11018">
    <property type="entry name" value="Cuticle_3"/>
    <property type="match status" value="1"/>
</dbReference>
<dbReference type="AlphaFoldDB" id="A0A7M7JSP2"/>
<dbReference type="InterPro" id="IPR000618">
    <property type="entry name" value="Insect_cuticle"/>
</dbReference>
<dbReference type="InterPro" id="IPR022727">
    <property type="entry name" value="Cuticle_C1"/>
</dbReference>
<proteinExistence type="predicted"/>
<dbReference type="InParanoid" id="A0A7M7JSP2"/>
<dbReference type="OMA" id="HEIHLHE"/>
<feature type="region of interest" description="Disordered" evidence="4">
    <location>
        <begin position="75"/>
        <end position="97"/>
    </location>
</feature>
<sequence length="296" mass="31765">MVKVRILVIAIYKRESQIFWVVRNFQELLLGSTIMKTFAIALLVVCAAGASAQVLLRNSEPVYPPIPYQFAYKAETSEGSHSQDETSDANGRRQGSYSISLADGRQRSVSYVADEDGFRAEVSTNELGTESKDAADAKYSSSAITGKEAAIQYGTIASADQKVKIVQAPGPAVKIAAPAPAIIKTVQAAPVIKTYTHAAPSIVKTIQTAPVIKTYTQSAPIIRTYTQPAPIIKAYAHAAPTVVKTIQAAPISYAVAHTPVSYAPSHAAPAGPSFIQFKYGDHPNHEIHLHELHQKA</sequence>
<evidence type="ECO:0000256" key="2">
    <source>
        <dbReference type="ARBA" id="ARBA00022737"/>
    </source>
</evidence>
<keyword evidence="6" id="KW-1185">Reference proteome</keyword>
<dbReference type="Pfam" id="PF00379">
    <property type="entry name" value="Chitin_bind_4"/>
    <property type="match status" value="1"/>
</dbReference>
<evidence type="ECO:0000313" key="5">
    <source>
        <dbReference type="EnsemblMetazoa" id="XP_022655549"/>
    </source>
</evidence>
<dbReference type="InterPro" id="IPR050468">
    <property type="entry name" value="Cuticle_Struct_Prot"/>
</dbReference>
<reference evidence="5" key="1">
    <citation type="submission" date="2021-01" db="UniProtKB">
        <authorList>
            <consortium name="EnsemblMetazoa"/>
        </authorList>
    </citation>
    <scope>IDENTIFICATION</scope>
</reference>
<protein>
    <recommendedName>
        <fullName evidence="7">Cuticle protein</fullName>
    </recommendedName>
</protein>
<evidence type="ECO:0000256" key="4">
    <source>
        <dbReference type="SAM" id="MobiDB-lite"/>
    </source>
</evidence>